<dbReference type="NCBIfam" id="TIGR02608">
    <property type="entry name" value="delta_60_rpt"/>
    <property type="match status" value="7"/>
</dbReference>
<evidence type="ECO:0000259" key="2">
    <source>
        <dbReference type="Pfam" id="PF18962"/>
    </source>
</evidence>
<gene>
    <name evidence="3" type="ORF">GD597_16175</name>
</gene>
<organism evidence="3 4">
    <name type="scientific">Limnovirga soli</name>
    <dbReference type="NCBI Taxonomy" id="2656915"/>
    <lineage>
        <taxon>Bacteria</taxon>
        <taxon>Pseudomonadati</taxon>
        <taxon>Bacteroidota</taxon>
        <taxon>Chitinophagia</taxon>
        <taxon>Chitinophagales</taxon>
        <taxon>Chitinophagaceae</taxon>
        <taxon>Limnovirga</taxon>
    </lineage>
</organism>
<dbReference type="Gene3D" id="2.80.10.50">
    <property type="match status" value="3"/>
</dbReference>
<dbReference type="SUPFAM" id="SSF63829">
    <property type="entry name" value="Calcium-dependent phosphotriesterase"/>
    <property type="match status" value="1"/>
</dbReference>
<dbReference type="Pfam" id="PF18962">
    <property type="entry name" value="Por_Secre_tail"/>
    <property type="match status" value="1"/>
</dbReference>
<protein>
    <submittedName>
        <fullName evidence="3">T9SS type A sorting domain-containing protein</fullName>
    </submittedName>
</protein>
<feature type="signal peptide" evidence="1">
    <location>
        <begin position="1"/>
        <end position="22"/>
    </location>
</feature>
<dbReference type="InterPro" id="IPR013431">
    <property type="entry name" value="Delta_60_rpt"/>
</dbReference>
<dbReference type="AlphaFoldDB" id="A0A8J8FF77"/>
<evidence type="ECO:0000256" key="1">
    <source>
        <dbReference type="SAM" id="SignalP"/>
    </source>
</evidence>
<dbReference type="InterPro" id="IPR026444">
    <property type="entry name" value="Secre_tail"/>
</dbReference>
<feature type="domain" description="Secretion system C-terminal sorting" evidence="2">
    <location>
        <begin position="524"/>
        <end position="593"/>
    </location>
</feature>
<accession>A0A8J8FF77</accession>
<name>A0A8J8FF77_9BACT</name>
<feature type="chain" id="PRO_5035244477" evidence="1">
    <location>
        <begin position="23"/>
        <end position="595"/>
    </location>
</feature>
<dbReference type="Gene3D" id="2.60.40.10">
    <property type="entry name" value="Immunoglobulins"/>
    <property type="match status" value="1"/>
</dbReference>
<dbReference type="Proteomes" id="UP000598971">
    <property type="component" value="Unassembled WGS sequence"/>
</dbReference>
<comment type="caution">
    <text evidence="3">The sequence shown here is derived from an EMBL/GenBank/DDBJ whole genome shotgun (WGS) entry which is preliminary data.</text>
</comment>
<dbReference type="EMBL" id="WHPF01000012">
    <property type="protein sequence ID" value="NNV57011.1"/>
    <property type="molecule type" value="Genomic_DNA"/>
</dbReference>
<keyword evidence="4" id="KW-1185">Reference proteome</keyword>
<proteinExistence type="predicted"/>
<dbReference type="Pfam" id="PF17164">
    <property type="entry name" value="DUF5122"/>
    <property type="match status" value="4"/>
</dbReference>
<dbReference type="NCBIfam" id="TIGR04183">
    <property type="entry name" value="Por_Secre_tail"/>
    <property type="match status" value="1"/>
</dbReference>
<dbReference type="InterPro" id="IPR013783">
    <property type="entry name" value="Ig-like_fold"/>
</dbReference>
<evidence type="ECO:0000313" key="3">
    <source>
        <dbReference type="EMBL" id="NNV57011.1"/>
    </source>
</evidence>
<reference evidence="3" key="1">
    <citation type="submission" date="2019-10" db="EMBL/GenBank/DDBJ databases">
        <title>Draft genome sequence of Panacibacter sp. KCS-6.</title>
        <authorList>
            <person name="Yim K.J."/>
        </authorList>
    </citation>
    <scope>NUCLEOTIDE SEQUENCE</scope>
    <source>
        <strain evidence="3">KCS-6</strain>
    </source>
</reference>
<keyword evidence="1" id="KW-0732">Signal</keyword>
<evidence type="ECO:0000313" key="4">
    <source>
        <dbReference type="Proteomes" id="UP000598971"/>
    </source>
</evidence>
<sequence>MHCMKSLLILLVLVNCMYISKAQPGTLDSSFGANGKVLGEAFQGVANSMIVQPDGKIVIGGTQYGEHSGFLVARYNMNGTLDINFGDSGRAVNNLGDVAFSKIIYSIALQKDGKIVAVGQYASTGDNSGFAIMRFNSDGSIDKQFGDNGLTITSVSGNYDIVRDMGILPDGTIIVTGDTEKNPNDNKRSFLASYNSSGNLNESFGNKGILIITLIDVADIRALGITNDSKIIIGGYYKTFEKSILLKFNSDGNADKSFGNNGLAELSFNSNIYFNQLNDIAINPDNSIVATGFVQQFSNEYYNIIAEKFLSNGTPDSSFGTNAYSLIGIEKKNIYANSVLSESNGKVIASGYYVDKGIGYFLVSAFTKNGKPDSTFGINGIQTTSFEGSGTAYCSALQEDGKILLAGTNADYSIPRYQVAITRYMGNGSDKLMYVKIKHWLHHHGITWENKPNNLINYYSIQSSTNGNAFTEVARIFSNHHGGIQTYTAANNATANYRVAAISNTGNITYSNTLTLTATPTIQLYPNPAKNNLHIQGLPAGTTKLTVTDISGNTSIIATTNSTVYSINIAQLTSGNYLLHIKTANEVITKQFIKE</sequence>